<dbReference type="SMR" id="A0A1S3Y544"/>
<sequence length="128" mass="15057">MSQARCSSQIRCRCGIIAKHFTSSTPYNPGRKFYKCSRPKANSCGFWEWEDEIFPRRDWTNIKDVTSSIEEIKMKMDKLNEEVIVMKAIHQYEVDKVVKLEDKLAKTRMLLMISWGLFIGYFVASMMK</sequence>
<dbReference type="PaxDb" id="4097-A0A1S3Y544"/>
<name>A0A1S3Y544_TOBAC</name>
<evidence type="ECO:0000256" key="1">
    <source>
        <dbReference type="ARBA" id="ARBA00022723"/>
    </source>
</evidence>
<keyword evidence="2 4" id="KW-0863">Zinc-finger</keyword>
<dbReference type="Pfam" id="PF06839">
    <property type="entry name" value="Zn_ribbon_GRF"/>
    <property type="match status" value="1"/>
</dbReference>
<dbReference type="RefSeq" id="XP_016447309.1">
    <property type="nucleotide sequence ID" value="XM_016591823.1"/>
</dbReference>
<keyword evidence="6" id="KW-1133">Transmembrane helix</keyword>
<keyword evidence="3" id="KW-0862">Zinc</keyword>
<dbReference type="KEGG" id="nta:107772324"/>
<proteinExistence type="predicted"/>
<organism evidence="8">
    <name type="scientific">Nicotiana tabacum</name>
    <name type="common">Common tobacco</name>
    <dbReference type="NCBI Taxonomy" id="4097"/>
    <lineage>
        <taxon>Eukaryota</taxon>
        <taxon>Viridiplantae</taxon>
        <taxon>Streptophyta</taxon>
        <taxon>Embryophyta</taxon>
        <taxon>Tracheophyta</taxon>
        <taxon>Spermatophyta</taxon>
        <taxon>Magnoliopsida</taxon>
        <taxon>eudicotyledons</taxon>
        <taxon>Gunneridae</taxon>
        <taxon>Pentapetalae</taxon>
        <taxon>asterids</taxon>
        <taxon>lamiids</taxon>
        <taxon>Solanales</taxon>
        <taxon>Solanaceae</taxon>
        <taxon>Nicotianoideae</taxon>
        <taxon>Nicotianeae</taxon>
        <taxon>Nicotiana</taxon>
    </lineage>
</organism>
<evidence type="ECO:0000256" key="6">
    <source>
        <dbReference type="SAM" id="Phobius"/>
    </source>
</evidence>
<feature type="transmembrane region" description="Helical" evidence="6">
    <location>
        <begin position="109"/>
        <end position="127"/>
    </location>
</feature>
<keyword evidence="1" id="KW-0479">Metal-binding</keyword>
<keyword evidence="6" id="KW-0812">Transmembrane</keyword>
<evidence type="ECO:0000256" key="4">
    <source>
        <dbReference type="PROSITE-ProRule" id="PRU01343"/>
    </source>
</evidence>
<gene>
    <name evidence="8" type="primary">LOC107772324</name>
</gene>
<evidence type="ECO:0000313" key="8">
    <source>
        <dbReference type="RefSeq" id="XP_016447309.1"/>
    </source>
</evidence>
<dbReference type="PANTHER" id="PTHR33248">
    <property type="entry name" value="ZINC ION-BINDING PROTEIN"/>
    <property type="match status" value="1"/>
</dbReference>
<keyword evidence="5" id="KW-0175">Coiled coil</keyword>
<dbReference type="OrthoDB" id="1301864at2759"/>
<evidence type="ECO:0000256" key="5">
    <source>
        <dbReference type="SAM" id="Coils"/>
    </source>
</evidence>
<accession>A0A1S3Y544</accession>
<dbReference type="PROSITE" id="PS51999">
    <property type="entry name" value="ZF_GRF"/>
    <property type="match status" value="1"/>
</dbReference>
<protein>
    <recommendedName>
        <fullName evidence="7">GRF-type domain-containing protein</fullName>
    </recommendedName>
</protein>
<dbReference type="InterPro" id="IPR010666">
    <property type="entry name" value="Znf_GRF"/>
</dbReference>
<feature type="domain" description="GRF-type" evidence="7">
    <location>
        <begin position="12"/>
        <end position="53"/>
    </location>
</feature>
<dbReference type="GO" id="GO:0008270">
    <property type="term" value="F:zinc ion binding"/>
    <property type="evidence" value="ECO:0007669"/>
    <property type="project" value="UniProtKB-KW"/>
</dbReference>
<evidence type="ECO:0000256" key="3">
    <source>
        <dbReference type="ARBA" id="ARBA00022833"/>
    </source>
</evidence>
<reference evidence="8" key="1">
    <citation type="submission" date="2025-08" db="UniProtKB">
        <authorList>
            <consortium name="RefSeq"/>
        </authorList>
    </citation>
    <scope>IDENTIFICATION</scope>
</reference>
<evidence type="ECO:0000256" key="2">
    <source>
        <dbReference type="ARBA" id="ARBA00022771"/>
    </source>
</evidence>
<dbReference type="OMA" id="WEDEIFP"/>
<keyword evidence="6" id="KW-0472">Membrane</keyword>
<evidence type="ECO:0000259" key="7">
    <source>
        <dbReference type="PROSITE" id="PS51999"/>
    </source>
</evidence>
<dbReference type="AlphaFoldDB" id="A0A1S3Y544"/>
<feature type="coiled-coil region" evidence="5">
    <location>
        <begin position="62"/>
        <end position="89"/>
    </location>
</feature>